<accession>F4WRH5</accession>
<sequence>MRKGCDATRFGDTGSRRPADSFVRSLLAREIITTKWSMDPLRECEWPVTRPLGLTSRIGTAAVTPTTTTTMVASVDHPGASSLLVVITPMVRMVPPFVGQCTIDFGYLCQDVTVRLILRGLLLQWKKSNQPSEQSKLNVIKVRAVNVKELEKGGYEARSYEAKSWHVSFVTTALLNVQRCQDFSSRRWKSQARRRCKPHNDKSLCRADNSIFANWRHKEVQLPTKRALFFVLHLFLLPAEIRLGTPEIPPPMVCMQTPTARGRRTCSRKKSPGFADGWQSDLFHVRMVTPMQIALTRLKARYWHWMSSVSWPAGQSRCQIYGRDTPESENAISHCHMLFTETPASMYLYGLSNYSQEKILRVIINHDHNTARSLKGPKVDAEVRQDAERIRIVVEAT</sequence>
<gene>
    <name evidence="1" type="ORF">G5I_08429</name>
</gene>
<dbReference type="InParanoid" id="F4WRH5"/>
<dbReference type="AlphaFoldDB" id="F4WRH5"/>
<name>F4WRH5_ACREC</name>
<protein>
    <submittedName>
        <fullName evidence="1">Uncharacterized protein</fullName>
    </submittedName>
</protein>
<evidence type="ECO:0000313" key="2">
    <source>
        <dbReference type="Proteomes" id="UP000007755"/>
    </source>
</evidence>
<evidence type="ECO:0000313" key="1">
    <source>
        <dbReference type="EMBL" id="EGI63192.1"/>
    </source>
</evidence>
<organism evidence="2">
    <name type="scientific">Acromyrmex echinatior</name>
    <name type="common">Panamanian leafcutter ant</name>
    <name type="synonym">Acromyrmex octospinosus echinatior</name>
    <dbReference type="NCBI Taxonomy" id="103372"/>
    <lineage>
        <taxon>Eukaryota</taxon>
        <taxon>Metazoa</taxon>
        <taxon>Ecdysozoa</taxon>
        <taxon>Arthropoda</taxon>
        <taxon>Hexapoda</taxon>
        <taxon>Insecta</taxon>
        <taxon>Pterygota</taxon>
        <taxon>Neoptera</taxon>
        <taxon>Endopterygota</taxon>
        <taxon>Hymenoptera</taxon>
        <taxon>Apocrita</taxon>
        <taxon>Aculeata</taxon>
        <taxon>Formicoidea</taxon>
        <taxon>Formicidae</taxon>
        <taxon>Myrmicinae</taxon>
        <taxon>Acromyrmex</taxon>
    </lineage>
</organism>
<proteinExistence type="predicted"/>
<dbReference type="Proteomes" id="UP000007755">
    <property type="component" value="Unassembled WGS sequence"/>
</dbReference>
<reference evidence="1" key="1">
    <citation type="submission" date="2011-02" db="EMBL/GenBank/DDBJ databases">
        <title>The genome of the leaf-cutting ant Acromyrmex echinatior suggests key adaptations to social evolution and fungus farming.</title>
        <authorList>
            <person name="Nygaard S."/>
            <person name="Zhang G."/>
        </authorList>
    </citation>
    <scope>NUCLEOTIDE SEQUENCE</scope>
</reference>
<keyword evidence="2" id="KW-1185">Reference proteome</keyword>
<dbReference type="EMBL" id="GL888287">
    <property type="protein sequence ID" value="EGI63192.1"/>
    <property type="molecule type" value="Genomic_DNA"/>
</dbReference>